<feature type="transmembrane region" description="Helical" evidence="1">
    <location>
        <begin position="206"/>
        <end position="226"/>
    </location>
</feature>
<dbReference type="Gene3D" id="1.20.120.1630">
    <property type="match status" value="1"/>
</dbReference>
<keyword evidence="3" id="KW-1185">Reference proteome</keyword>
<keyword evidence="1" id="KW-1133">Transmembrane helix</keyword>
<dbReference type="GO" id="GO:0016020">
    <property type="term" value="C:membrane"/>
    <property type="evidence" value="ECO:0007669"/>
    <property type="project" value="TreeGrafter"/>
</dbReference>
<evidence type="ECO:0000313" key="3">
    <source>
        <dbReference type="Proteomes" id="UP000033647"/>
    </source>
</evidence>
<dbReference type="Pfam" id="PF06966">
    <property type="entry name" value="DUF1295"/>
    <property type="match status" value="1"/>
</dbReference>
<gene>
    <name evidence="2" type="ORF">TI39_contig354g00169</name>
</gene>
<dbReference type="OrthoDB" id="67965at2759"/>
<keyword evidence="1" id="KW-0472">Membrane</keyword>
<dbReference type="PANTHER" id="PTHR32251:SF15">
    <property type="entry name" value="3-OXO-5-ALPHA-STEROID 4-DEHYDROGENASE (DUF1295)"/>
    <property type="match status" value="1"/>
</dbReference>
<evidence type="ECO:0000313" key="2">
    <source>
        <dbReference type="EMBL" id="KJX99673.1"/>
    </source>
</evidence>
<protein>
    <submittedName>
        <fullName evidence="2">Membrane protein</fullName>
    </submittedName>
</protein>
<dbReference type="PANTHER" id="PTHR32251">
    <property type="entry name" value="3-OXO-5-ALPHA-STEROID 4-DEHYDROGENASE"/>
    <property type="match status" value="1"/>
</dbReference>
<evidence type="ECO:0000256" key="1">
    <source>
        <dbReference type="SAM" id="Phobius"/>
    </source>
</evidence>
<dbReference type="InterPro" id="IPR010721">
    <property type="entry name" value="UstE-like"/>
</dbReference>
<organism evidence="2 3">
    <name type="scientific">Zymoseptoria brevis</name>
    <dbReference type="NCBI Taxonomy" id="1047168"/>
    <lineage>
        <taxon>Eukaryota</taxon>
        <taxon>Fungi</taxon>
        <taxon>Dikarya</taxon>
        <taxon>Ascomycota</taxon>
        <taxon>Pezizomycotina</taxon>
        <taxon>Dothideomycetes</taxon>
        <taxon>Dothideomycetidae</taxon>
        <taxon>Mycosphaerellales</taxon>
        <taxon>Mycosphaerellaceae</taxon>
        <taxon>Zymoseptoria</taxon>
    </lineage>
</organism>
<accession>A0A0F4GR21</accession>
<proteinExistence type="predicted"/>
<dbReference type="STRING" id="1047168.A0A0F4GR21"/>
<dbReference type="Proteomes" id="UP000033647">
    <property type="component" value="Unassembled WGS sequence"/>
</dbReference>
<reference evidence="2 3" key="1">
    <citation type="submission" date="2015-03" db="EMBL/GenBank/DDBJ databases">
        <title>RNA-seq based gene annotation and comparative genomics of four Zymoseptoria species reveal species-specific pathogenicity related genes and transposable element activity.</title>
        <authorList>
            <person name="Grandaubert J."/>
            <person name="Bhattacharyya A."/>
            <person name="Stukenbrock E.H."/>
        </authorList>
    </citation>
    <scope>NUCLEOTIDE SEQUENCE [LARGE SCALE GENOMIC DNA]</scope>
    <source>
        <strain evidence="2 3">Zb18110</strain>
    </source>
</reference>
<keyword evidence="1" id="KW-0812">Transmembrane</keyword>
<dbReference type="AlphaFoldDB" id="A0A0F4GR21"/>
<name>A0A0F4GR21_9PEZI</name>
<sequence>MSYITTSRRHDSISRGNYTPNPSGTATFFLGRLADPFIQYGFLAKNWGNPIITRLGGKSLPAGPAWITHTPFDRLGLSPYRSIMFLMSVGSVLKQNYHLSVVMQEQVSVGLGLQNAVGNAFGNALNSILFVCAQTSASVNGEHFPQTPLIVGSALYVAGMAIEVVSEQQRYLWKKRRENKGKVYGGGLFGLARHVNYFGFGLWRVGYALAAGGWLWSAITGALVAYQFGKNIVPVHEHYLQEKYGEQYNDYERATPYKVVPFVY</sequence>
<dbReference type="PROSITE" id="PS50244">
    <property type="entry name" value="S5A_REDUCTASE"/>
    <property type="match status" value="1"/>
</dbReference>
<comment type="caution">
    <text evidence="2">The sequence shown here is derived from an EMBL/GenBank/DDBJ whole genome shotgun (WGS) entry which is preliminary data.</text>
</comment>
<dbReference type="EMBL" id="LAFY01000346">
    <property type="protein sequence ID" value="KJX99673.1"/>
    <property type="molecule type" value="Genomic_DNA"/>
</dbReference>